<dbReference type="Proteomes" id="UP001589810">
    <property type="component" value="Unassembled WGS sequence"/>
</dbReference>
<dbReference type="PRINTS" id="PR01950">
    <property type="entry name" value="LANCSUPER"/>
</dbReference>
<keyword evidence="2" id="KW-1185">Reference proteome</keyword>
<proteinExistence type="predicted"/>
<evidence type="ECO:0000313" key="2">
    <source>
        <dbReference type="Proteomes" id="UP001589810"/>
    </source>
</evidence>
<organism evidence="1 2">
    <name type="scientific">Kutzneria chonburiensis</name>
    <dbReference type="NCBI Taxonomy" id="1483604"/>
    <lineage>
        <taxon>Bacteria</taxon>
        <taxon>Bacillati</taxon>
        <taxon>Actinomycetota</taxon>
        <taxon>Actinomycetes</taxon>
        <taxon>Pseudonocardiales</taxon>
        <taxon>Pseudonocardiaceae</taxon>
        <taxon>Kutzneria</taxon>
    </lineage>
</organism>
<dbReference type="EMBL" id="JBHLUD010000001">
    <property type="protein sequence ID" value="MFC0540711.1"/>
    <property type="molecule type" value="Genomic_DNA"/>
</dbReference>
<dbReference type="Pfam" id="PF05147">
    <property type="entry name" value="LANC_like"/>
    <property type="match status" value="1"/>
</dbReference>
<dbReference type="SMART" id="SM01260">
    <property type="entry name" value="LANC_like"/>
    <property type="match status" value="1"/>
</dbReference>
<sequence>MTELKRRAADAAQDIAERLQEPSELADGSSLWRGHPGIAVLYAAMSAHDSSWAAATNARLTAARSPTMTGDAAADLVPAALIHHRAHGGYEGLLRQAGTALAVLCRSRVAAQRRGWEKDGPGVAMSDYDVVSGLAGQGRTLLALAEHGLDVCAEALTAVLGHLVAITEPIMVRGKEVPGWWCSPRHYTEELDRNHYPDGDFNVGLAHGISGPLALLAIAHDRGYRAEGMEPAMRRIVDWLLCGRFADEHGPLWPHRIGIADQLAGRVEPGPTRAAWCYGTAGVAHALNLAGRALDHAEAMSVAGSALEGVFKRPWRRANLNDTALCHGMAGLLQIVRHSTNADGLVQKIVEGGTPAGKAGLLEGAAGVGLALASYAGICAEWDSVLLLS</sequence>
<protein>
    <submittedName>
        <fullName evidence="1">Lanthionine synthetase C family protein</fullName>
    </submittedName>
</protein>
<dbReference type="InterPro" id="IPR033889">
    <property type="entry name" value="LanC"/>
</dbReference>
<name>A0ABV6MK86_9PSEU</name>
<reference evidence="1 2" key="1">
    <citation type="submission" date="2024-09" db="EMBL/GenBank/DDBJ databases">
        <authorList>
            <person name="Sun Q."/>
            <person name="Mori K."/>
        </authorList>
    </citation>
    <scope>NUCLEOTIDE SEQUENCE [LARGE SCALE GENOMIC DNA]</scope>
    <source>
        <strain evidence="1 2">TBRC 1432</strain>
    </source>
</reference>
<dbReference type="Gene3D" id="1.50.10.20">
    <property type="match status" value="1"/>
</dbReference>
<gene>
    <name evidence="1" type="ORF">ACFFH7_04435</name>
</gene>
<accession>A0ABV6MK86</accession>
<dbReference type="SUPFAM" id="SSF158745">
    <property type="entry name" value="LanC-like"/>
    <property type="match status" value="1"/>
</dbReference>
<dbReference type="InterPro" id="IPR007822">
    <property type="entry name" value="LANC-like"/>
</dbReference>
<dbReference type="RefSeq" id="WP_379793779.1">
    <property type="nucleotide sequence ID" value="NZ_JBHLUD010000001.1"/>
</dbReference>
<comment type="caution">
    <text evidence="1">The sequence shown here is derived from an EMBL/GenBank/DDBJ whole genome shotgun (WGS) entry which is preliminary data.</text>
</comment>
<dbReference type="CDD" id="cd04793">
    <property type="entry name" value="LanC"/>
    <property type="match status" value="1"/>
</dbReference>
<evidence type="ECO:0000313" key="1">
    <source>
        <dbReference type="EMBL" id="MFC0540711.1"/>
    </source>
</evidence>
<dbReference type="PRINTS" id="PR01955">
    <property type="entry name" value="LANCFRANKIA"/>
</dbReference>